<evidence type="ECO:0000259" key="2">
    <source>
        <dbReference type="Pfam" id="PF01551"/>
    </source>
</evidence>
<dbReference type="CDD" id="cd12797">
    <property type="entry name" value="M23_peptidase"/>
    <property type="match status" value="1"/>
</dbReference>
<feature type="transmembrane region" description="Helical" evidence="1">
    <location>
        <begin position="336"/>
        <end position="356"/>
    </location>
</feature>
<dbReference type="Pfam" id="PF01551">
    <property type="entry name" value="Peptidase_M23"/>
    <property type="match status" value="1"/>
</dbReference>
<dbReference type="Proteomes" id="UP000541535">
    <property type="component" value="Unassembled WGS sequence"/>
</dbReference>
<dbReference type="RefSeq" id="WP_183441825.1">
    <property type="nucleotide sequence ID" value="NZ_JACHXD010000008.1"/>
</dbReference>
<dbReference type="Gene3D" id="2.70.70.10">
    <property type="entry name" value="Glucose Permease (Domain IIA)"/>
    <property type="match status" value="1"/>
</dbReference>
<dbReference type="Pfam" id="PF05569">
    <property type="entry name" value="Peptidase_M56"/>
    <property type="match status" value="1"/>
</dbReference>
<dbReference type="InterPro" id="IPR016047">
    <property type="entry name" value="M23ase_b-sheet_dom"/>
</dbReference>
<sequence>MVSDFFLLFLQASLTCMLSGALVWALLHAAARFWPAVALGRRVWLLAQLAVAVSFAAVLMPGSAGFSLLPAIELHDAPPASVSAESGRTVGTNQNDVHADDAHEAADTAAPDDADGGFASGLLMAGQTWLAVYLCGLFATAARWLRVRRLLSALLKASYALDARMLRLHPGFAREDSAALLDKGLRIRETSAPISPMLLGCFQPMLLLPEHLRGMDPGQQELIVAHELTHWRSRDQLCLHLSLALQTLFWFNPVFSRLREKLALAQELACDRRVLAGRPPAQHKNYAAALLGQLKVQQQSMQTSQYASLAFGGDGLAALGMRIRLIRQPLVARLNWVGRVSLTASVCALLGASILLQPAFAWRGEEPGRTDAAISAAAATAAEASSAVGGVSGKAQWLKPMRDGRVSSFFGVPRKSSASIHHGVDFAAKTGTEVRAVADGVVAESTDLYAGQEKYGKVVVIEHADGLRSLYAHLDSRSVLPGDSVKAGQLIARSGASGRVSGPHLHLEALKNGQHIDPQTLIGNLEQGAFKSALRKRAAAHLPPSGSPATSS</sequence>
<keyword evidence="4" id="KW-0378">Hydrolase</keyword>
<evidence type="ECO:0000313" key="4">
    <source>
        <dbReference type="EMBL" id="MBB3120034.1"/>
    </source>
</evidence>
<evidence type="ECO:0000256" key="1">
    <source>
        <dbReference type="SAM" id="Phobius"/>
    </source>
</evidence>
<accession>A0A7W5FUQ9</accession>
<comment type="caution">
    <text evidence="4">The sequence shown here is derived from an EMBL/GenBank/DDBJ whole genome shotgun (WGS) entry which is preliminary data.</text>
</comment>
<name>A0A7W5FUQ9_9BURK</name>
<reference evidence="4 5" key="1">
    <citation type="submission" date="2020-08" db="EMBL/GenBank/DDBJ databases">
        <title>Genomic Encyclopedia of Type Strains, Phase III (KMG-III): the genomes of soil and plant-associated and newly described type strains.</title>
        <authorList>
            <person name="Whitman W."/>
        </authorList>
    </citation>
    <scope>NUCLEOTIDE SEQUENCE [LARGE SCALE GENOMIC DNA]</scope>
    <source>
        <strain evidence="4 5">CECT 8897</strain>
    </source>
</reference>
<dbReference type="InterPro" id="IPR011055">
    <property type="entry name" value="Dup_hybrid_motif"/>
</dbReference>
<dbReference type="EMBL" id="JACHXD010000008">
    <property type="protein sequence ID" value="MBB3120034.1"/>
    <property type="molecule type" value="Genomic_DNA"/>
</dbReference>
<dbReference type="AlphaFoldDB" id="A0A7W5FUQ9"/>
<gene>
    <name evidence="4" type="ORF">FHS03_003093</name>
</gene>
<dbReference type="PANTHER" id="PTHR21666:SF270">
    <property type="entry name" value="MUREIN HYDROLASE ACTIVATOR ENVC"/>
    <property type="match status" value="1"/>
</dbReference>
<feature type="transmembrane region" description="Helical" evidence="1">
    <location>
        <begin position="43"/>
        <end position="60"/>
    </location>
</feature>
<keyword evidence="1" id="KW-0472">Membrane</keyword>
<dbReference type="GO" id="GO:0004222">
    <property type="term" value="F:metalloendopeptidase activity"/>
    <property type="evidence" value="ECO:0007669"/>
    <property type="project" value="TreeGrafter"/>
</dbReference>
<feature type="transmembrane region" description="Helical" evidence="1">
    <location>
        <begin position="6"/>
        <end position="31"/>
    </location>
</feature>
<dbReference type="InterPro" id="IPR008756">
    <property type="entry name" value="Peptidase_M56"/>
</dbReference>
<organism evidence="4 5">
    <name type="scientific">Pseudoduganella violacea</name>
    <dbReference type="NCBI Taxonomy" id="1715466"/>
    <lineage>
        <taxon>Bacteria</taxon>
        <taxon>Pseudomonadati</taxon>
        <taxon>Pseudomonadota</taxon>
        <taxon>Betaproteobacteria</taxon>
        <taxon>Burkholderiales</taxon>
        <taxon>Oxalobacteraceae</taxon>
        <taxon>Telluria group</taxon>
        <taxon>Pseudoduganella</taxon>
    </lineage>
</organism>
<keyword evidence="1" id="KW-1133">Transmembrane helix</keyword>
<feature type="domain" description="Peptidase M56" evidence="3">
    <location>
        <begin position="9"/>
        <end position="299"/>
    </location>
</feature>
<evidence type="ECO:0000313" key="5">
    <source>
        <dbReference type="Proteomes" id="UP000541535"/>
    </source>
</evidence>
<evidence type="ECO:0000259" key="3">
    <source>
        <dbReference type="Pfam" id="PF05569"/>
    </source>
</evidence>
<feature type="domain" description="M23ase beta-sheet core" evidence="2">
    <location>
        <begin position="420"/>
        <end position="518"/>
    </location>
</feature>
<protein>
    <submittedName>
        <fullName evidence="4">Murein DD-endopeptidase MepM/ murein hydrolase activator NlpD</fullName>
    </submittedName>
</protein>
<proteinExistence type="predicted"/>
<dbReference type="SUPFAM" id="SSF51261">
    <property type="entry name" value="Duplicated hybrid motif"/>
    <property type="match status" value="1"/>
</dbReference>
<dbReference type="PANTHER" id="PTHR21666">
    <property type="entry name" value="PEPTIDASE-RELATED"/>
    <property type="match status" value="1"/>
</dbReference>
<feature type="transmembrane region" description="Helical" evidence="1">
    <location>
        <begin position="128"/>
        <end position="145"/>
    </location>
</feature>
<keyword evidence="1" id="KW-0812">Transmembrane</keyword>
<dbReference type="CDD" id="cd07341">
    <property type="entry name" value="M56_BlaR1_MecR1_like"/>
    <property type="match status" value="1"/>
</dbReference>
<dbReference type="InterPro" id="IPR050570">
    <property type="entry name" value="Cell_wall_metabolism_enzyme"/>
</dbReference>
<keyword evidence="5" id="KW-1185">Reference proteome</keyword>